<dbReference type="EMBL" id="CM010722">
    <property type="protein sequence ID" value="RZC74402.1"/>
    <property type="molecule type" value="Genomic_DNA"/>
</dbReference>
<dbReference type="AlphaFoldDB" id="A0A4Y7KPT8"/>
<keyword evidence="3" id="KW-1185">Reference proteome</keyword>
<dbReference type="Proteomes" id="UP000316621">
    <property type="component" value="Chromosome 8"/>
</dbReference>
<evidence type="ECO:0000313" key="2">
    <source>
        <dbReference type="EMBL" id="RZC74402.1"/>
    </source>
</evidence>
<reference evidence="2 3" key="1">
    <citation type="journal article" date="2018" name="Science">
        <title>The opium poppy genome and morphinan production.</title>
        <authorList>
            <person name="Guo L."/>
            <person name="Winzer T."/>
            <person name="Yang X."/>
            <person name="Li Y."/>
            <person name="Ning Z."/>
            <person name="He Z."/>
            <person name="Teodor R."/>
            <person name="Lu Y."/>
            <person name="Bowser T.A."/>
            <person name="Graham I.A."/>
            <person name="Ye K."/>
        </authorList>
    </citation>
    <scope>NUCLEOTIDE SEQUENCE [LARGE SCALE GENOMIC DNA]</scope>
    <source>
        <strain evidence="3">cv. HN1</strain>
        <tissue evidence="2">Leaves</tissue>
    </source>
</reference>
<keyword evidence="1" id="KW-0812">Transmembrane</keyword>
<sequence>MAGTKNSQQRAFYSAAHGNEVDKLAEKLQGVGIASGSADGGVLTTSKFRLRSRGSELPERSYCTDCRIYVQENTNNRLVSPLNASMVGDFLVRHRDYTHHIHFLVVMATSSAVIFLHICICGQILCAGTANGLVIILMNKSGITENLMKNAWQLSASFEKYLQVF</sequence>
<evidence type="ECO:0000256" key="1">
    <source>
        <dbReference type="SAM" id="Phobius"/>
    </source>
</evidence>
<dbReference type="Gramene" id="RZC74402">
    <property type="protein sequence ID" value="RZC74402"/>
    <property type="gene ID" value="C5167_049881"/>
</dbReference>
<evidence type="ECO:0000313" key="3">
    <source>
        <dbReference type="Proteomes" id="UP000316621"/>
    </source>
</evidence>
<accession>A0A4Y7KPT8</accession>
<feature type="transmembrane region" description="Helical" evidence="1">
    <location>
        <begin position="103"/>
        <end position="125"/>
    </location>
</feature>
<protein>
    <submittedName>
        <fullName evidence="2">Uncharacterized protein</fullName>
    </submittedName>
</protein>
<keyword evidence="1" id="KW-1133">Transmembrane helix</keyword>
<keyword evidence="1" id="KW-0472">Membrane</keyword>
<name>A0A4Y7KPT8_PAPSO</name>
<feature type="non-terminal residue" evidence="2">
    <location>
        <position position="165"/>
    </location>
</feature>
<gene>
    <name evidence="2" type="ORF">C5167_049881</name>
</gene>
<organism evidence="2 3">
    <name type="scientific">Papaver somniferum</name>
    <name type="common">Opium poppy</name>
    <dbReference type="NCBI Taxonomy" id="3469"/>
    <lineage>
        <taxon>Eukaryota</taxon>
        <taxon>Viridiplantae</taxon>
        <taxon>Streptophyta</taxon>
        <taxon>Embryophyta</taxon>
        <taxon>Tracheophyta</taxon>
        <taxon>Spermatophyta</taxon>
        <taxon>Magnoliopsida</taxon>
        <taxon>Ranunculales</taxon>
        <taxon>Papaveraceae</taxon>
        <taxon>Papaveroideae</taxon>
        <taxon>Papaver</taxon>
    </lineage>
</organism>
<proteinExistence type="predicted"/>